<dbReference type="InterPro" id="IPR016633">
    <property type="entry name" value="EarP"/>
</dbReference>
<dbReference type="EMBL" id="CP022423">
    <property type="protein sequence ID" value="ASM78156.1"/>
    <property type="molecule type" value="Genomic_DNA"/>
</dbReference>
<evidence type="ECO:0000256" key="3">
    <source>
        <dbReference type="ARBA" id="ARBA00024303"/>
    </source>
</evidence>
<evidence type="ECO:0000256" key="4">
    <source>
        <dbReference type="ARBA" id="ARBA00024346"/>
    </source>
</evidence>
<evidence type="ECO:0000256" key="1">
    <source>
        <dbReference type="ARBA" id="ARBA00022676"/>
    </source>
</evidence>
<comment type="function">
    <text evidence="3">Protein-arginine rhamnosyltransferase that catalyzes the transfer of a single rhamnose to elongation factor P (EF-P) on 'Lys-32', a modification required for EF-P-dependent rescue of polyproline stalled ribosomes.</text>
</comment>
<comment type="catalytic activity">
    <reaction evidence="7">
        <text>dTDP-beta-L-rhamnose + L-arginyl-[protein] = N(omega)-(alpha-L-rhamnosyl)-L-arginyl-[protein] + dTDP + H(+)</text>
        <dbReference type="Rhea" id="RHEA:66692"/>
        <dbReference type="Rhea" id="RHEA-COMP:10532"/>
        <dbReference type="Rhea" id="RHEA-COMP:17096"/>
        <dbReference type="ChEBI" id="CHEBI:15378"/>
        <dbReference type="ChEBI" id="CHEBI:29965"/>
        <dbReference type="ChEBI" id="CHEBI:57510"/>
        <dbReference type="ChEBI" id="CHEBI:58369"/>
        <dbReference type="ChEBI" id="CHEBI:167445"/>
    </reaction>
    <physiologicalReaction direction="left-to-right" evidence="7">
        <dbReference type="Rhea" id="RHEA:66693"/>
    </physiologicalReaction>
</comment>
<dbReference type="RefSeq" id="WP_089417127.1">
    <property type="nucleotide sequence ID" value="NZ_CP022423.1"/>
</dbReference>
<reference evidence="8 9" key="1">
    <citation type="submission" date="2017-07" db="EMBL/GenBank/DDBJ databases">
        <title>Complete Genome Sequence of the cosmetic ferment Vitreoscilla filiformis (ATCC15551).</title>
        <authorList>
            <person name="Contreras S."/>
            <person name="Sagory-Zalkind P."/>
            <person name="Blanquart H."/>
            <person name="Iltis A."/>
            <person name="Morand S.C."/>
        </authorList>
    </citation>
    <scope>NUCLEOTIDE SEQUENCE [LARGE SCALE GENOMIC DNA]</scope>
    <source>
        <strain evidence="8 9">ATCC 15551</strain>
    </source>
</reference>
<proteinExistence type="inferred from homology"/>
<keyword evidence="9" id="KW-1185">Reference proteome</keyword>
<dbReference type="OrthoDB" id="209085at2"/>
<evidence type="ECO:0000313" key="9">
    <source>
        <dbReference type="Proteomes" id="UP000199729"/>
    </source>
</evidence>
<keyword evidence="2" id="KW-0808">Transferase</keyword>
<protein>
    <recommendedName>
        <fullName evidence="5">Protein-arginine rhamnosyltransferase</fullName>
    </recommendedName>
    <alternativeName>
        <fullName evidence="6">EF-P arginine rhamnosyltransferase</fullName>
    </alternativeName>
</protein>
<dbReference type="PIRSF" id="PIRSF015557">
    <property type="entry name" value="UCP015557"/>
    <property type="match status" value="1"/>
</dbReference>
<evidence type="ECO:0000256" key="5">
    <source>
        <dbReference type="ARBA" id="ARBA00024416"/>
    </source>
</evidence>
<evidence type="ECO:0000256" key="7">
    <source>
        <dbReference type="ARBA" id="ARBA00048472"/>
    </source>
</evidence>
<gene>
    <name evidence="8" type="ORF">VITFI_CDS2378</name>
</gene>
<dbReference type="AlphaFoldDB" id="A0A221KGL3"/>
<evidence type="ECO:0000256" key="2">
    <source>
        <dbReference type="ARBA" id="ARBA00022679"/>
    </source>
</evidence>
<evidence type="ECO:0000256" key="6">
    <source>
        <dbReference type="ARBA" id="ARBA00030025"/>
    </source>
</evidence>
<keyword evidence="1" id="KW-0328">Glycosyltransferase</keyword>
<name>A0A221KGL3_VITFI</name>
<dbReference type="GO" id="GO:0106361">
    <property type="term" value="F:protein-arginine rhamnosyltransferase activity"/>
    <property type="evidence" value="ECO:0007669"/>
    <property type="project" value="InterPro"/>
</dbReference>
<dbReference type="Pfam" id="PF10093">
    <property type="entry name" value="EarP"/>
    <property type="match status" value="1"/>
</dbReference>
<dbReference type="KEGG" id="vff:VITFI_CDS2378"/>
<organism evidence="8 9">
    <name type="scientific">Vitreoscilla filiformis</name>
    <dbReference type="NCBI Taxonomy" id="63"/>
    <lineage>
        <taxon>Bacteria</taxon>
        <taxon>Pseudomonadati</taxon>
        <taxon>Pseudomonadota</taxon>
        <taxon>Betaproteobacteria</taxon>
        <taxon>Neisseriales</taxon>
        <taxon>Neisseriaceae</taxon>
        <taxon>Vitreoscilla</taxon>
    </lineage>
</organism>
<evidence type="ECO:0000313" key="8">
    <source>
        <dbReference type="EMBL" id="ASM78156.1"/>
    </source>
</evidence>
<sequence>MSDTIAHSPYSPPQNSAGEFPALRWDIFCRVIDNFGDIGVCWRLAAQLAARGQRVRLWVDDARALAWMAPNGAPGVSVHAWPTDADTFPWPTPGNVVIETFGCDLPDAFIARMAHAAQTGPAPVWLNLEYLSAEEDVERSHRLVSPQWRAPANGLMKWFFYPGFTLATGGLLRETTAPAPPLNLPRRPGELCVSLFAYPHAPLAALLAQLPRLGAPVLLLAAPGATRDALERLPLPPGVRLHRLPWLTQPDYDRLLAACDLNLVRGEDSFVRAQWAAWPFLWHIYFQDDGVHADKLDAFLARHLHTAPPSLAAQVRAWMHWWNGLTPHAPAAWPDLRAWATHTTHWRDTLHVQPDLVSQLLGFVTEKL</sequence>
<accession>A0A221KGL3</accession>
<comment type="similarity">
    <text evidence="4">Belongs to the glycosyltransferase 104 family.</text>
</comment>
<dbReference type="Proteomes" id="UP000199729">
    <property type="component" value="Chromosome"/>
</dbReference>